<name>A0ABT9ZTX3_9BACI</name>
<gene>
    <name evidence="2" type="ORF">J2S74_001301</name>
</gene>
<keyword evidence="3" id="KW-1185">Reference proteome</keyword>
<feature type="domain" description="Novel STAND NTPase 3" evidence="1">
    <location>
        <begin position="197"/>
        <end position="315"/>
    </location>
</feature>
<proteinExistence type="predicted"/>
<protein>
    <recommendedName>
        <fullName evidence="1">Novel STAND NTPase 3 domain-containing protein</fullName>
    </recommendedName>
</protein>
<evidence type="ECO:0000313" key="3">
    <source>
        <dbReference type="Proteomes" id="UP001230005"/>
    </source>
</evidence>
<dbReference type="InterPro" id="IPR027417">
    <property type="entry name" value="P-loop_NTPase"/>
</dbReference>
<dbReference type="SUPFAM" id="SSF52540">
    <property type="entry name" value="P-loop containing nucleoside triphosphate hydrolases"/>
    <property type="match status" value="1"/>
</dbReference>
<organism evidence="2 3">
    <name type="scientific">Evansella vedderi</name>
    <dbReference type="NCBI Taxonomy" id="38282"/>
    <lineage>
        <taxon>Bacteria</taxon>
        <taxon>Bacillati</taxon>
        <taxon>Bacillota</taxon>
        <taxon>Bacilli</taxon>
        <taxon>Bacillales</taxon>
        <taxon>Bacillaceae</taxon>
        <taxon>Evansella</taxon>
    </lineage>
</organism>
<evidence type="ECO:0000259" key="1">
    <source>
        <dbReference type="Pfam" id="PF20720"/>
    </source>
</evidence>
<sequence length="1241" mass="147187">MSRLQTIENRLMEINETVFQELCDSFLILRNSNYATFARTGSQTGKQKTTKGTPDSFFLLPDGKYIFVEYSTNITAGVRKLKEDIEKCLDQEKTGIKINDIKEIVLCMNFNLNSENINKLNILVEDKGIKLTLITLDSLALELILQHRDLVYQYLNLSFDTGQVVSLDSFIQEYNKASSGIATPLDNSFLHREEEKKELKTAIQTFDLVILNGAAGVGKTKLAIETIREFLIANTNYNAFCISYKNCDLLQDLYDYCNPNKDYILFVDDANRIDAFNQILGFYKIIRKGNLKIVITVRDYALNEVNSLSNNLPKTVLFIEKLKDEPIVDIIKAEPFKVLNEKYQSEILSIADGNPRLAIMAALLAIEKQDLSVLSNVSELFKKYFTTFINDKVNIGDKLTIQCLGIISFFYTLPYKNKQLVEPIIDVFEINYYDLIDTIEKLEKWELVEIQYEYVKVPEQNISNYFFYLSFIEKGYLSFELLLDRFFASKAERFKECVIAANNSFGSEKVMEKVRPSLLKYLKSIEVPDQSFTFLSTFWFYLQNEVLEYLYGIIMALPDVKVQEYDTSYEQNQFAYNKNNVIELLGNYFKFIPTEIKTTLELSFEYVRKQPEHLPELIHKIRETFSFEIEDERYGFYRQLVLFEQLANGINRKDILYSVAFFELAKTFLKFTFEVVKAERENKVVFYRYDLPYNEKIKSFRKNIWDTIISHFSFNNRISLDLLSTYCENYSDNKKIVSHDKKYILLLIARHLDPVVFEHCLFVQNYLRFLNKSLITSSNLKSLKETYRNELYDMYLSIDWDRIRDKDVYEFDDFREYETLKEQELRKSFVFETTVEVRDFVENYLYLVSFIDNNWNQNSVLDIIVDENFNNNSKIGLELLELILDKNSDLNYVPSLVFKNYLKMSGIVNGVFTLLERKAFNCKLKWLISFYENIEKSLLEKERVNQFIGFIQSIDEAIWISFKNLEHLNDIKEDFNEIILQTINRENRKRNNKIIIDNRDESLIVCLDSVSNFHTIKEMYIQQYFMYSYFDYKGKILTYILERDADFLLEFVEEHYSAEERKFVQKNGLGFIWRINNIENSLEKIIEITLERELYFGIAKHFCNVFFEEINGQYLERAKEFVLKYVRNNHQNKKKMNIVMDIIHNTRNEWFDDVIKIFLSQNQDTECFSKIWWIKRSRSYNGDQLWSNLEATDWRRILDIINEIDLGLKLIPIKRFVATRLEYLMESAEEERKQKFLRKFD</sequence>
<reference evidence="2 3" key="1">
    <citation type="submission" date="2023-07" db="EMBL/GenBank/DDBJ databases">
        <title>Genomic Encyclopedia of Type Strains, Phase IV (KMG-IV): sequencing the most valuable type-strain genomes for metagenomic binning, comparative biology and taxonomic classification.</title>
        <authorList>
            <person name="Goeker M."/>
        </authorList>
    </citation>
    <scope>NUCLEOTIDE SEQUENCE [LARGE SCALE GENOMIC DNA]</scope>
    <source>
        <strain evidence="2 3">DSM 9768</strain>
    </source>
</reference>
<evidence type="ECO:0000313" key="2">
    <source>
        <dbReference type="EMBL" id="MDQ0253928.1"/>
    </source>
</evidence>
<dbReference type="Pfam" id="PF20720">
    <property type="entry name" value="nSTAND3"/>
    <property type="match status" value="1"/>
</dbReference>
<dbReference type="EMBL" id="JAUSUG010000004">
    <property type="protein sequence ID" value="MDQ0253928.1"/>
    <property type="molecule type" value="Genomic_DNA"/>
</dbReference>
<accession>A0ABT9ZTX3</accession>
<comment type="caution">
    <text evidence="2">The sequence shown here is derived from an EMBL/GenBank/DDBJ whole genome shotgun (WGS) entry which is preliminary data.</text>
</comment>
<dbReference type="RefSeq" id="WP_307323197.1">
    <property type="nucleotide sequence ID" value="NZ_JAUSUG010000004.1"/>
</dbReference>
<dbReference type="Proteomes" id="UP001230005">
    <property type="component" value="Unassembled WGS sequence"/>
</dbReference>
<dbReference type="InterPro" id="IPR049050">
    <property type="entry name" value="nSTAND3"/>
</dbReference>